<comment type="caution">
    <text evidence="14">The sequence shown here is derived from an EMBL/GenBank/DDBJ whole genome shotgun (WGS) entry which is preliminary data.</text>
</comment>
<dbReference type="EMBL" id="MTYJ01000355">
    <property type="protein sequence ID" value="OWA53902.1"/>
    <property type="molecule type" value="Genomic_DNA"/>
</dbReference>
<dbReference type="SUPFAM" id="SSF55347">
    <property type="entry name" value="Glyceraldehyde-3-phosphate dehydrogenase-like, C-terminal domain"/>
    <property type="match status" value="1"/>
</dbReference>
<dbReference type="InterPro" id="IPR055170">
    <property type="entry name" value="GFO_IDH_MocA-like_dom"/>
</dbReference>
<sequence>MANTAGIILGLLFSLTVTGYSTSVMAVPATTFMPPICLSNLVDLVTCLNSTAPMNTDSSPIRLNIAQRCNSLSATAKCKEKLSPACLAQPSFKDFESIFGFAVVVAASCNSPAGRRNIQDLTECSDKSHEKFEKCFDAILIDKALAFGDQQNGFAAMCCAIHNGQQCYSPTAKAQGRRGRPSHRAHWARFSSFRQSCSKENAFQMSSSKTLRWAICGAGNISHDFALALTTLPKGENQIIAVAGRELAKTQTFADKFGIPKVYTKYEDVGQDADIDVVYVGTFNLTHYEIVKMLLNHGKHVLCEKPITLLLRHTEELFALARTKNRFLLEACWSRFFPAYGAFREELAKKEFMGKPKLVTAQFGLNISHIPRLANLEQGGGSLMDLGIYNIQFAMLVFGNEMPEEIVTSCVKNEKGVDVTLGLILKYKSGGIAQLTSIISARIKSEAVVYCDNNGQFDIKSLTLPYPFWSTTELITPTGTLTFPLPPLAEKTTYPNGQGMRYEIDATRRSILAGEIEAKEFSHQDSLTLARIVDKVKQQIGISYDFIYAEK</sequence>
<evidence type="ECO:0000256" key="9">
    <source>
        <dbReference type="ARBA" id="ARBA00047423"/>
    </source>
</evidence>
<organism evidence="14 15">
    <name type="scientific">Hypsibius exemplaris</name>
    <name type="common">Freshwater tardigrade</name>
    <dbReference type="NCBI Taxonomy" id="2072580"/>
    <lineage>
        <taxon>Eukaryota</taxon>
        <taxon>Metazoa</taxon>
        <taxon>Ecdysozoa</taxon>
        <taxon>Tardigrada</taxon>
        <taxon>Eutardigrada</taxon>
        <taxon>Parachela</taxon>
        <taxon>Hypsibioidea</taxon>
        <taxon>Hypsibiidae</taxon>
        <taxon>Hypsibius</taxon>
    </lineage>
</organism>
<keyword evidence="2" id="KW-0560">Oxidoreductase</keyword>
<accession>A0A9X6RND6</accession>
<dbReference type="EC" id="1.3.1.20" evidence="3"/>
<dbReference type="Pfam" id="PF01408">
    <property type="entry name" value="GFO_IDH_MocA"/>
    <property type="match status" value="1"/>
</dbReference>
<protein>
    <recommendedName>
        <fullName evidence="5">Trans-1,2-dihydrobenzene-1,2-diol dehydrogenase</fullName>
        <ecNumber evidence="4">1.1.1.179</ecNumber>
        <ecNumber evidence="3">1.3.1.20</ecNumber>
    </recommendedName>
    <alternativeName>
        <fullName evidence="8">D-xylose 1-dehydrogenase</fullName>
    </alternativeName>
    <alternativeName>
        <fullName evidence="7">D-xylose-NADP dehydrogenase</fullName>
    </alternativeName>
    <alternativeName>
        <fullName evidence="6">Dimeric dihydrodiol dehydrogenase</fullName>
    </alternativeName>
</protein>
<evidence type="ECO:0000256" key="11">
    <source>
        <dbReference type="SAM" id="SignalP"/>
    </source>
</evidence>
<keyword evidence="15" id="KW-1185">Reference proteome</keyword>
<evidence type="ECO:0000256" key="1">
    <source>
        <dbReference type="ARBA" id="ARBA00010928"/>
    </source>
</evidence>
<dbReference type="GO" id="GO:0047115">
    <property type="term" value="F:trans-1,2-dihydrobenzene-1,2-diol dehydrogenase activity"/>
    <property type="evidence" value="ECO:0007669"/>
    <property type="project" value="UniProtKB-EC"/>
</dbReference>
<evidence type="ECO:0000256" key="8">
    <source>
        <dbReference type="ARBA" id="ARBA00043025"/>
    </source>
</evidence>
<dbReference type="EC" id="1.1.1.179" evidence="4"/>
<proteinExistence type="inferred from homology"/>
<evidence type="ECO:0000256" key="2">
    <source>
        <dbReference type="ARBA" id="ARBA00023002"/>
    </source>
</evidence>
<evidence type="ECO:0000256" key="3">
    <source>
        <dbReference type="ARBA" id="ARBA00038853"/>
    </source>
</evidence>
<evidence type="ECO:0000256" key="6">
    <source>
        <dbReference type="ARBA" id="ARBA00042926"/>
    </source>
</evidence>
<feature type="signal peptide" evidence="11">
    <location>
        <begin position="1"/>
        <end position="19"/>
    </location>
</feature>
<dbReference type="InterPro" id="IPR050984">
    <property type="entry name" value="Gfo/Idh/MocA_domain"/>
</dbReference>
<dbReference type="AlphaFoldDB" id="A0A9X6RND6"/>
<dbReference type="GO" id="GO:0000166">
    <property type="term" value="F:nucleotide binding"/>
    <property type="evidence" value="ECO:0007669"/>
    <property type="project" value="InterPro"/>
</dbReference>
<evidence type="ECO:0000313" key="15">
    <source>
        <dbReference type="Proteomes" id="UP000192578"/>
    </source>
</evidence>
<evidence type="ECO:0000256" key="10">
    <source>
        <dbReference type="ARBA" id="ARBA00049233"/>
    </source>
</evidence>
<dbReference type="OrthoDB" id="2129491at2759"/>
<dbReference type="SUPFAM" id="SSF51735">
    <property type="entry name" value="NAD(P)-binding Rossmann-fold domains"/>
    <property type="match status" value="1"/>
</dbReference>
<dbReference type="PANTHER" id="PTHR22604:SF105">
    <property type="entry name" value="TRANS-1,2-DIHYDROBENZENE-1,2-DIOL DEHYDROGENASE"/>
    <property type="match status" value="1"/>
</dbReference>
<comment type="catalytic activity">
    <reaction evidence="9">
        <text>(1R,2R)-1,2-dihydrobenzene-1,2-diol + NADP(+) = catechol + NADPH + H(+)</text>
        <dbReference type="Rhea" id="RHEA:16729"/>
        <dbReference type="ChEBI" id="CHEBI:10702"/>
        <dbReference type="ChEBI" id="CHEBI:15378"/>
        <dbReference type="ChEBI" id="CHEBI:18135"/>
        <dbReference type="ChEBI" id="CHEBI:57783"/>
        <dbReference type="ChEBI" id="CHEBI:58349"/>
        <dbReference type="EC" id="1.3.1.20"/>
    </reaction>
</comment>
<evidence type="ECO:0000256" key="5">
    <source>
        <dbReference type="ARBA" id="ARBA00040603"/>
    </source>
</evidence>
<evidence type="ECO:0000256" key="4">
    <source>
        <dbReference type="ARBA" id="ARBA00038984"/>
    </source>
</evidence>
<comment type="catalytic activity">
    <reaction evidence="10">
        <text>D-xylose + NADP(+) = D-xylono-1,5-lactone + NADPH + H(+)</text>
        <dbReference type="Rhea" id="RHEA:22000"/>
        <dbReference type="ChEBI" id="CHEBI:15378"/>
        <dbReference type="ChEBI" id="CHEBI:15867"/>
        <dbReference type="ChEBI" id="CHEBI:53455"/>
        <dbReference type="ChEBI" id="CHEBI:57783"/>
        <dbReference type="ChEBI" id="CHEBI:58349"/>
        <dbReference type="EC" id="1.1.1.179"/>
    </reaction>
</comment>
<evidence type="ECO:0000313" key="14">
    <source>
        <dbReference type="EMBL" id="OWA53902.1"/>
    </source>
</evidence>
<feature type="chain" id="PRO_5040822339" description="Trans-1,2-dihydrobenzene-1,2-diol dehydrogenase" evidence="11">
    <location>
        <begin position="20"/>
        <end position="551"/>
    </location>
</feature>
<evidence type="ECO:0000256" key="7">
    <source>
        <dbReference type="ARBA" id="ARBA00042988"/>
    </source>
</evidence>
<dbReference type="InterPro" id="IPR036291">
    <property type="entry name" value="NAD(P)-bd_dom_sf"/>
</dbReference>
<dbReference type="Proteomes" id="UP000192578">
    <property type="component" value="Unassembled WGS sequence"/>
</dbReference>
<dbReference type="Pfam" id="PF22725">
    <property type="entry name" value="GFO_IDH_MocA_C3"/>
    <property type="match status" value="1"/>
</dbReference>
<feature type="domain" description="Gfo/Idh/MocA-like oxidoreductase N-terminal" evidence="12">
    <location>
        <begin position="211"/>
        <end position="328"/>
    </location>
</feature>
<dbReference type="Gene3D" id="3.40.50.720">
    <property type="entry name" value="NAD(P)-binding Rossmann-like Domain"/>
    <property type="match status" value="1"/>
</dbReference>
<comment type="similarity">
    <text evidence="1">Belongs to the Gfo/Idh/MocA family.</text>
</comment>
<keyword evidence="11" id="KW-0732">Signal</keyword>
<dbReference type="PANTHER" id="PTHR22604">
    <property type="entry name" value="OXIDOREDUCTASES"/>
    <property type="match status" value="1"/>
</dbReference>
<name>A0A9X6RND6_HYPEX</name>
<evidence type="ECO:0000259" key="13">
    <source>
        <dbReference type="Pfam" id="PF22725"/>
    </source>
</evidence>
<dbReference type="GO" id="GO:0047837">
    <property type="term" value="F:D-xylose 1-dehydrogenase (NADP+) activity"/>
    <property type="evidence" value="ECO:0007669"/>
    <property type="project" value="UniProtKB-EC"/>
</dbReference>
<dbReference type="Gene3D" id="3.30.360.10">
    <property type="entry name" value="Dihydrodipicolinate Reductase, domain 2"/>
    <property type="match status" value="1"/>
</dbReference>
<feature type="domain" description="GFO/IDH/MocA-like oxidoreductase" evidence="13">
    <location>
        <begin position="347"/>
        <end position="452"/>
    </location>
</feature>
<evidence type="ECO:0000259" key="12">
    <source>
        <dbReference type="Pfam" id="PF01408"/>
    </source>
</evidence>
<dbReference type="InterPro" id="IPR000683">
    <property type="entry name" value="Gfo/Idh/MocA-like_OxRdtase_N"/>
</dbReference>
<reference evidence="15" key="1">
    <citation type="submission" date="2017-01" db="EMBL/GenBank/DDBJ databases">
        <title>Comparative genomics of anhydrobiosis in the tardigrade Hypsibius dujardini.</title>
        <authorList>
            <person name="Yoshida Y."/>
            <person name="Koutsovoulos G."/>
            <person name="Laetsch D."/>
            <person name="Stevens L."/>
            <person name="Kumar S."/>
            <person name="Horikawa D."/>
            <person name="Ishino K."/>
            <person name="Komine S."/>
            <person name="Tomita M."/>
            <person name="Blaxter M."/>
            <person name="Arakawa K."/>
        </authorList>
    </citation>
    <scope>NUCLEOTIDE SEQUENCE [LARGE SCALE GENOMIC DNA]</scope>
    <source>
        <strain evidence="15">Z151</strain>
    </source>
</reference>
<gene>
    <name evidence="14" type="ORF">BV898_18321</name>
</gene>